<comment type="caution">
    <text evidence="1">The sequence shown here is derived from an EMBL/GenBank/DDBJ whole genome shotgun (WGS) entry which is preliminary data.</text>
</comment>
<keyword evidence="2" id="KW-1185">Reference proteome</keyword>
<evidence type="ECO:0000313" key="1">
    <source>
        <dbReference type="EMBL" id="NYJ08568.1"/>
    </source>
</evidence>
<evidence type="ECO:0000313" key="2">
    <source>
        <dbReference type="Proteomes" id="UP000541969"/>
    </source>
</evidence>
<dbReference type="EMBL" id="JACBZT010000001">
    <property type="protein sequence ID" value="NYJ08568.1"/>
    <property type="molecule type" value="Genomic_DNA"/>
</dbReference>
<organism evidence="1 2">
    <name type="scientific">Petropleomorpha daqingensis</name>
    <dbReference type="NCBI Taxonomy" id="2026353"/>
    <lineage>
        <taxon>Bacteria</taxon>
        <taxon>Bacillati</taxon>
        <taxon>Actinomycetota</taxon>
        <taxon>Actinomycetes</taxon>
        <taxon>Geodermatophilales</taxon>
        <taxon>Geodermatophilaceae</taxon>
        <taxon>Petropleomorpha</taxon>
    </lineage>
</organism>
<dbReference type="RefSeq" id="WP_179721258.1">
    <property type="nucleotide sequence ID" value="NZ_JACBZT010000001.1"/>
</dbReference>
<evidence type="ECO:0008006" key="3">
    <source>
        <dbReference type="Google" id="ProtNLM"/>
    </source>
</evidence>
<reference evidence="1 2" key="1">
    <citation type="submission" date="2020-07" db="EMBL/GenBank/DDBJ databases">
        <title>Sequencing the genomes of 1000 actinobacteria strains.</title>
        <authorList>
            <person name="Klenk H.-P."/>
        </authorList>
    </citation>
    <scope>NUCLEOTIDE SEQUENCE [LARGE SCALE GENOMIC DNA]</scope>
    <source>
        <strain evidence="1 2">DSM 104001</strain>
    </source>
</reference>
<accession>A0A853CQV5</accession>
<sequence>MTEADVMADEGRLVIERSGGKYRDSLRSYEIRVDGVPVGQVGPGSLLDLPVTVGGHQVSAHIDWTGSDPVNVDIATGQAVRLRVEPTGASGLATLFKKKAYLRLTPTRGAAQAS</sequence>
<dbReference type="AlphaFoldDB" id="A0A853CQV5"/>
<protein>
    <recommendedName>
        <fullName evidence="3">PEGA domain-containing protein</fullName>
    </recommendedName>
</protein>
<gene>
    <name evidence="1" type="ORF">GGQ55_004846</name>
</gene>
<name>A0A853CQV5_9ACTN</name>
<dbReference type="Proteomes" id="UP000541969">
    <property type="component" value="Unassembled WGS sequence"/>
</dbReference>
<proteinExistence type="predicted"/>